<keyword evidence="1" id="KW-0472">Membrane</keyword>
<evidence type="ECO:0000313" key="4">
    <source>
        <dbReference type="Proteomes" id="UP000311008"/>
    </source>
</evidence>
<dbReference type="RefSeq" id="WP_140003539.1">
    <property type="nucleotide sequence ID" value="NZ_CP040946.1"/>
</dbReference>
<evidence type="ECO:0000256" key="1">
    <source>
        <dbReference type="SAM" id="Phobius"/>
    </source>
</evidence>
<dbReference type="OrthoDB" id="8583485at2"/>
<dbReference type="InterPro" id="IPR014263">
    <property type="entry name" value="Methanolan_biosynth_EpsI"/>
</dbReference>
<keyword evidence="1" id="KW-0812">Transmembrane</keyword>
<evidence type="ECO:0000313" key="3">
    <source>
        <dbReference type="EMBL" id="QDC44207.1"/>
    </source>
</evidence>
<sequence length="238" mass="26983">MKDLYLKLPHVNLSTGLPLLVVAIIFFGLATLLKPDHHYASHASDFERSIPRVLDGWVEVQQSTPQVSVVSDEKSLVNELYDDTLMRTYADQAGHQVMVALAYAKEQRQDVKIHQPDICYPAQGYQLLKSETVTFDGFKRSSPVVGKRQLYQGQNHFEAVSYWIRVGDRTMTSGLQMRLKIIEDGLLNRRLDDGILVRVSSAIADESKRAEAYALHEKFLLEFARQVENRSPGLLLPN</sequence>
<feature type="domain" description="Methanolan biosynthesis EpsI" evidence="2">
    <location>
        <begin position="19"/>
        <end position="228"/>
    </location>
</feature>
<accession>A0A5B8CSF0</accession>
<dbReference type="KEGG" id="mmec:FIU01_06520"/>
<gene>
    <name evidence="3" type="primary">epsI</name>
    <name evidence="3" type="ORF">FIU01_06520</name>
</gene>
<dbReference type="Proteomes" id="UP000311008">
    <property type="component" value="Chromosome"/>
</dbReference>
<dbReference type="Pfam" id="PF11984">
    <property type="entry name" value="DUF3485"/>
    <property type="match status" value="1"/>
</dbReference>
<keyword evidence="1" id="KW-1133">Transmembrane helix</keyword>
<name>A0A5B8CSF0_9PROT</name>
<dbReference type="AlphaFoldDB" id="A0A5B8CSF0"/>
<feature type="transmembrane region" description="Helical" evidence="1">
    <location>
        <begin position="12"/>
        <end position="33"/>
    </location>
</feature>
<keyword evidence="4" id="KW-1185">Reference proteome</keyword>
<protein>
    <submittedName>
        <fullName evidence="3">EpsI family protein</fullName>
    </submittedName>
</protein>
<evidence type="ECO:0000259" key="2">
    <source>
        <dbReference type="Pfam" id="PF11984"/>
    </source>
</evidence>
<dbReference type="EMBL" id="CP040946">
    <property type="protein sequence ID" value="QDC44207.1"/>
    <property type="molecule type" value="Genomic_DNA"/>
</dbReference>
<organism evidence="3 4">
    <name type="scientific">Methylophilus medardicus</name>
    <dbReference type="NCBI Taxonomy" id="2588534"/>
    <lineage>
        <taxon>Bacteria</taxon>
        <taxon>Pseudomonadati</taxon>
        <taxon>Pseudomonadota</taxon>
        <taxon>Betaproteobacteria</taxon>
        <taxon>Nitrosomonadales</taxon>
        <taxon>Methylophilaceae</taxon>
        <taxon>Methylophilus</taxon>
    </lineage>
</organism>
<proteinExistence type="predicted"/>
<dbReference type="NCBIfam" id="TIGR02914">
    <property type="entry name" value="EpsI_fam"/>
    <property type="match status" value="1"/>
</dbReference>
<reference evidence="4" key="1">
    <citation type="journal article" date="2019" name="ISME J.">
        <title>Evolution in action: habitat transition from sediment to the pelagial leads to genome streamlining in Methylophilaceae.</title>
        <authorList>
            <person name="Salcher M."/>
            <person name="Schaefle D."/>
            <person name="Kaspar M."/>
            <person name="Neuenschwander S.M."/>
            <person name="Ghai R."/>
        </authorList>
    </citation>
    <scope>NUCLEOTIDE SEQUENCE [LARGE SCALE GENOMIC DNA]</scope>
    <source>
        <strain evidence="4">MMS-M-51</strain>
    </source>
</reference>